<feature type="transmembrane region" description="Helical" evidence="1">
    <location>
        <begin position="154"/>
        <end position="174"/>
    </location>
</feature>
<dbReference type="Gene3D" id="3.30.565.10">
    <property type="entry name" value="Histidine kinase-like ATPase, C-terminal domain"/>
    <property type="match status" value="1"/>
</dbReference>
<dbReference type="InterPro" id="IPR010559">
    <property type="entry name" value="Sig_transdc_His_kin_internal"/>
</dbReference>
<proteinExistence type="predicted"/>
<dbReference type="Pfam" id="PF02518">
    <property type="entry name" value="HATPase_c"/>
    <property type="match status" value="1"/>
</dbReference>
<organism evidence="4 5">
    <name type="scientific">Paraburkholderia phenazinium</name>
    <dbReference type="NCBI Taxonomy" id="60549"/>
    <lineage>
        <taxon>Bacteria</taxon>
        <taxon>Pseudomonadati</taxon>
        <taxon>Pseudomonadota</taxon>
        <taxon>Betaproteobacteria</taxon>
        <taxon>Burkholderiales</taxon>
        <taxon>Burkholderiaceae</taxon>
        <taxon>Paraburkholderia</taxon>
    </lineage>
</organism>
<dbReference type="GO" id="GO:0000155">
    <property type="term" value="F:phosphorelay sensor kinase activity"/>
    <property type="evidence" value="ECO:0007669"/>
    <property type="project" value="InterPro"/>
</dbReference>
<evidence type="ECO:0000259" key="3">
    <source>
        <dbReference type="Pfam" id="PF06580"/>
    </source>
</evidence>
<feature type="domain" description="Histidine kinase/HSP90-like ATPase" evidence="2">
    <location>
        <begin position="293"/>
        <end position="386"/>
    </location>
</feature>
<dbReference type="AlphaFoldDB" id="A0A1N6I109"/>
<keyword evidence="1" id="KW-0812">Transmembrane</keyword>
<dbReference type="GO" id="GO:0016020">
    <property type="term" value="C:membrane"/>
    <property type="evidence" value="ECO:0007669"/>
    <property type="project" value="InterPro"/>
</dbReference>
<dbReference type="PANTHER" id="PTHR34220">
    <property type="entry name" value="SENSOR HISTIDINE KINASE YPDA"/>
    <property type="match status" value="1"/>
</dbReference>
<accession>A0A1N6I109</accession>
<feature type="transmembrane region" description="Helical" evidence="1">
    <location>
        <begin position="31"/>
        <end position="50"/>
    </location>
</feature>
<keyword evidence="4" id="KW-0418">Kinase</keyword>
<evidence type="ECO:0000313" key="4">
    <source>
        <dbReference type="EMBL" id="SIO25734.1"/>
    </source>
</evidence>
<dbReference type="InterPro" id="IPR036890">
    <property type="entry name" value="HATPase_C_sf"/>
</dbReference>
<reference evidence="4 5" key="1">
    <citation type="submission" date="2016-11" db="EMBL/GenBank/DDBJ databases">
        <authorList>
            <person name="Jaros S."/>
            <person name="Januszkiewicz K."/>
            <person name="Wedrychowicz H."/>
        </authorList>
    </citation>
    <scope>NUCLEOTIDE SEQUENCE [LARGE SCALE GENOMIC DNA]</scope>
    <source>
        <strain evidence="4 5">GAS95</strain>
    </source>
</reference>
<dbReference type="InterPro" id="IPR050640">
    <property type="entry name" value="Bact_2-comp_sensor_kinase"/>
</dbReference>
<name>A0A1N6I109_9BURK</name>
<keyword evidence="5" id="KW-1185">Reference proteome</keyword>
<keyword evidence="1" id="KW-1133">Transmembrane helix</keyword>
<dbReference type="EMBL" id="FSRU01000001">
    <property type="protein sequence ID" value="SIO25734.1"/>
    <property type="molecule type" value="Genomic_DNA"/>
</dbReference>
<dbReference type="Pfam" id="PF06580">
    <property type="entry name" value="His_kinase"/>
    <property type="match status" value="1"/>
</dbReference>
<feature type="domain" description="Signal transduction histidine kinase internal region" evidence="3">
    <location>
        <begin position="196"/>
        <end position="274"/>
    </location>
</feature>
<dbReference type="PANTHER" id="PTHR34220:SF9">
    <property type="entry name" value="SIGNAL TRANSDUCTION HISTIDINE KINASE INTERNAL REGION DOMAIN-CONTAINING PROTEIN"/>
    <property type="match status" value="1"/>
</dbReference>
<evidence type="ECO:0000256" key="1">
    <source>
        <dbReference type="SAM" id="Phobius"/>
    </source>
</evidence>
<evidence type="ECO:0000259" key="2">
    <source>
        <dbReference type="Pfam" id="PF02518"/>
    </source>
</evidence>
<dbReference type="Proteomes" id="UP000185151">
    <property type="component" value="Unassembled WGS sequence"/>
</dbReference>
<sequence>MRGPFIPYATPRDERLTPDCRMPPYPIVFKWLWRELRITILISLACTFMFGPISDGEFGSNLFYSFTVTLCIQALIETGRYGLSSPLFRRPPESPQDRTPENLAAQRRWPGWALMTPWVAMSAVVGYVGGHRLGDLITGTHHPTLGFMRNAQSLLPTLLPAFVLAIGCTYFFYVRGRLAATEARAQAALRTSAENQLKLLVSQLEPHMLFNTLANLRVLIGTDPARAQAMLDHLNGFLRATLDASRSSSHALAAEFARIGDYLELMQVRMGPRLRGTLDLPAELSSLPVPPLLLQPLVENSIKHGLEPSVSGGQIEIAARRDGHALVLSVRDTGVGLGAAPSHGSRFGMQQVRERLAALYGNAASLELTAPDDGRGGALAVVRLPVA</sequence>
<dbReference type="InterPro" id="IPR003594">
    <property type="entry name" value="HATPase_dom"/>
</dbReference>
<dbReference type="SUPFAM" id="SSF55874">
    <property type="entry name" value="ATPase domain of HSP90 chaperone/DNA topoisomerase II/histidine kinase"/>
    <property type="match status" value="1"/>
</dbReference>
<feature type="transmembrane region" description="Helical" evidence="1">
    <location>
        <begin position="112"/>
        <end position="134"/>
    </location>
</feature>
<protein>
    <submittedName>
        <fullName evidence="4">Histidine kinase</fullName>
    </submittedName>
</protein>
<evidence type="ECO:0000313" key="5">
    <source>
        <dbReference type="Proteomes" id="UP000185151"/>
    </source>
</evidence>
<gene>
    <name evidence="4" type="ORF">SAMN05444165_1732</name>
</gene>
<keyword evidence="4" id="KW-0808">Transferase</keyword>
<keyword evidence="1" id="KW-0472">Membrane</keyword>